<feature type="compositionally biased region" description="Basic and acidic residues" evidence="1">
    <location>
        <begin position="271"/>
        <end position="301"/>
    </location>
</feature>
<feature type="region of interest" description="Disordered" evidence="1">
    <location>
        <begin position="16"/>
        <end position="91"/>
    </location>
</feature>
<dbReference type="AlphaFoldDB" id="A0A8W8IJH1"/>
<dbReference type="EnsemblMetazoa" id="G1459.1">
    <property type="protein sequence ID" value="G1459.1:cds"/>
    <property type="gene ID" value="G1459"/>
</dbReference>
<proteinExistence type="predicted"/>
<feature type="compositionally biased region" description="Basic and acidic residues" evidence="1">
    <location>
        <begin position="44"/>
        <end position="55"/>
    </location>
</feature>
<reference evidence="2" key="1">
    <citation type="submission" date="2022-08" db="UniProtKB">
        <authorList>
            <consortium name="EnsemblMetazoa"/>
        </authorList>
    </citation>
    <scope>IDENTIFICATION</scope>
    <source>
        <strain evidence="2">05x7-T-G4-1.051#20</strain>
    </source>
</reference>
<feature type="compositionally biased region" description="Polar residues" evidence="1">
    <location>
        <begin position="242"/>
        <end position="270"/>
    </location>
</feature>
<keyword evidence="3" id="KW-1185">Reference proteome</keyword>
<feature type="compositionally biased region" description="Polar residues" evidence="1">
    <location>
        <begin position="216"/>
        <end position="233"/>
    </location>
</feature>
<name>A0A8W8IJH1_MAGGI</name>
<organism evidence="2 3">
    <name type="scientific">Magallana gigas</name>
    <name type="common">Pacific oyster</name>
    <name type="synonym">Crassostrea gigas</name>
    <dbReference type="NCBI Taxonomy" id="29159"/>
    <lineage>
        <taxon>Eukaryota</taxon>
        <taxon>Metazoa</taxon>
        <taxon>Spiralia</taxon>
        <taxon>Lophotrochozoa</taxon>
        <taxon>Mollusca</taxon>
        <taxon>Bivalvia</taxon>
        <taxon>Autobranchia</taxon>
        <taxon>Pteriomorphia</taxon>
        <taxon>Ostreida</taxon>
        <taxon>Ostreoidea</taxon>
        <taxon>Ostreidae</taxon>
        <taxon>Magallana</taxon>
    </lineage>
</organism>
<accession>A0A8W8IJH1</accession>
<feature type="compositionally biased region" description="Polar residues" evidence="1">
    <location>
        <begin position="302"/>
        <end position="314"/>
    </location>
</feature>
<evidence type="ECO:0000313" key="2">
    <source>
        <dbReference type="EnsemblMetazoa" id="G1459.1:cds"/>
    </source>
</evidence>
<dbReference type="Proteomes" id="UP000005408">
    <property type="component" value="Unassembled WGS sequence"/>
</dbReference>
<feature type="region of interest" description="Disordered" evidence="1">
    <location>
        <begin position="216"/>
        <end position="339"/>
    </location>
</feature>
<evidence type="ECO:0000313" key="3">
    <source>
        <dbReference type="Proteomes" id="UP000005408"/>
    </source>
</evidence>
<feature type="region of interest" description="Disordered" evidence="1">
    <location>
        <begin position="145"/>
        <end position="172"/>
    </location>
</feature>
<feature type="compositionally biased region" description="Polar residues" evidence="1">
    <location>
        <begin position="70"/>
        <end position="83"/>
    </location>
</feature>
<protein>
    <submittedName>
        <fullName evidence="2">Uncharacterized protein</fullName>
    </submittedName>
</protein>
<evidence type="ECO:0000256" key="1">
    <source>
        <dbReference type="SAM" id="MobiDB-lite"/>
    </source>
</evidence>
<sequence length="385" mass="43365">MGWGWNFEEQFAVVSSLTVTPPKSTNDETKPKKTRNWSYNKVWRRGEAQEQENGRNPRGKPSKVRPVPPSQTKVTPVLPSQTKVEYGPPQSARGWRYNRVWRRDRVWRRENFKEQLVVVSSLTVTRPKSTNDETKPKKTRNWSYNKVWRRGEAQEQENGRNPGGKPGKVTHVPQLQTKVTSVLPSQDKVTPASPLKTKVTAVPPLQTKVKRDLPQTVVTSVTKSSAPTTNTVPSAGKRVCDTTKTNSASLTTVKTGTSGTHEPVSTTYDVTCKETQSDPLSRTEKTQGKERPNLCSSRDEVQSPTDTRGVSTKDNAPDPPVAGDKKHLKESLKRKRREPQTTISKRILLEHSAADSQLTSVSYRFLWSMETLFDGLCLVFENFRL</sequence>